<reference evidence="1 2" key="1">
    <citation type="journal article" date="2016" name="Genome Biol. Evol.">
        <title>Divergent and convergent evolution of fungal pathogenicity.</title>
        <authorList>
            <person name="Shang Y."/>
            <person name="Xiao G."/>
            <person name="Zheng P."/>
            <person name="Cen K."/>
            <person name="Zhan S."/>
            <person name="Wang C."/>
        </authorList>
    </citation>
    <scope>NUCLEOTIDE SEQUENCE [LARGE SCALE GENOMIC DNA]</scope>
    <source>
        <strain evidence="1 2">ARSEF 7405</strain>
    </source>
</reference>
<dbReference type="VEuPathDB" id="FungiDB:AAP_00985"/>
<dbReference type="EMBL" id="AZGZ01000003">
    <property type="protein sequence ID" value="KZZ96212.1"/>
    <property type="molecule type" value="Genomic_DNA"/>
</dbReference>
<comment type="caution">
    <text evidence="1">The sequence shown here is derived from an EMBL/GenBank/DDBJ whole genome shotgun (WGS) entry which is preliminary data.</text>
</comment>
<sequence length="140" mass="15456">MPRFPRRSDVPGRNLKISLIAGRANQPSIPPREERHGKCVTSSMIYTTWESATLRMELDRSLIVRSIAKLLITIASPSIQVAGEYIWIFSLPTRKQPNNIIPSPANFISVSSVYISLADVIPLSVVNTRSSILLVNAASL</sequence>
<name>A0A162IMK3_9EURO</name>
<dbReference type="AlphaFoldDB" id="A0A162IMK3"/>
<evidence type="ECO:0000313" key="2">
    <source>
        <dbReference type="Proteomes" id="UP000242877"/>
    </source>
</evidence>
<protein>
    <submittedName>
        <fullName evidence="1">Uncharacterized protein</fullName>
    </submittedName>
</protein>
<proteinExistence type="predicted"/>
<keyword evidence="2" id="KW-1185">Reference proteome</keyword>
<dbReference type="Proteomes" id="UP000242877">
    <property type="component" value="Unassembled WGS sequence"/>
</dbReference>
<accession>A0A162IMK3</accession>
<gene>
    <name evidence="1" type="ORF">AAP_00985</name>
</gene>
<evidence type="ECO:0000313" key="1">
    <source>
        <dbReference type="EMBL" id="KZZ96212.1"/>
    </source>
</evidence>
<organism evidence="1 2">
    <name type="scientific">Ascosphaera apis ARSEF 7405</name>
    <dbReference type="NCBI Taxonomy" id="392613"/>
    <lineage>
        <taxon>Eukaryota</taxon>
        <taxon>Fungi</taxon>
        <taxon>Dikarya</taxon>
        <taxon>Ascomycota</taxon>
        <taxon>Pezizomycotina</taxon>
        <taxon>Eurotiomycetes</taxon>
        <taxon>Eurotiomycetidae</taxon>
        <taxon>Onygenales</taxon>
        <taxon>Ascosphaeraceae</taxon>
        <taxon>Ascosphaera</taxon>
    </lineage>
</organism>